<dbReference type="PROSITE" id="PS50801">
    <property type="entry name" value="STAS"/>
    <property type="match status" value="1"/>
</dbReference>
<comment type="similarity">
    <text evidence="1 2">Belongs to the anti-sigma-factor antagonist family.</text>
</comment>
<gene>
    <name evidence="4" type="ORF">GCM10023175_48960</name>
</gene>
<evidence type="ECO:0000313" key="5">
    <source>
        <dbReference type="Proteomes" id="UP001501598"/>
    </source>
</evidence>
<feature type="domain" description="STAS" evidence="3">
    <location>
        <begin position="12"/>
        <end position="110"/>
    </location>
</feature>
<dbReference type="InterPro" id="IPR003658">
    <property type="entry name" value="Anti-sigma_ant"/>
</dbReference>
<dbReference type="NCBIfam" id="TIGR00377">
    <property type="entry name" value="ant_ant_sig"/>
    <property type="match status" value="1"/>
</dbReference>
<dbReference type="CDD" id="cd07043">
    <property type="entry name" value="STAS_anti-anti-sigma_factors"/>
    <property type="match status" value="1"/>
</dbReference>
<evidence type="ECO:0000313" key="4">
    <source>
        <dbReference type="EMBL" id="GAA4553319.1"/>
    </source>
</evidence>
<sequence length="111" mass="11578">MFAAESDTLERGTVALRVAGELDAETAPMLHDALHAATFGARAVVVDLSRVTHLGSVGVSALLGAYTRTGGRVHLAGVDGHPAVRRVVTLLGLEQHFTVHADVEGFLAAVR</sequence>
<dbReference type="Pfam" id="PF01740">
    <property type="entry name" value="STAS"/>
    <property type="match status" value="1"/>
</dbReference>
<reference evidence="5" key="1">
    <citation type="journal article" date="2019" name="Int. J. Syst. Evol. Microbiol.">
        <title>The Global Catalogue of Microorganisms (GCM) 10K type strain sequencing project: providing services to taxonomists for standard genome sequencing and annotation.</title>
        <authorList>
            <consortium name="The Broad Institute Genomics Platform"/>
            <consortium name="The Broad Institute Genome Sequencing Center for Infectious Disease"/>
            <person name="Wu L."/>
            <person name="Ma J."/>
        </authorList>
    </citation>
    <scope>NUCLEOTIDE SEQUENCE [LARGE SCALE GENOMIC DNA]</scope>
    <source>
        <strain evidence="5">JCM 17906</strain>
    </source>
</reference>
<comment type="caution">
    <text evidence="4">The sequence shown here is derived from an EMBL/GenBank/DDBJ whole genome shotgun (WGS) entry which is preliminary data.</text>
</comment>
<protein>
    <recommendedName>
        <fullName evidence="2">Anti-sigma factor antagonist</fullName>
    </recommendedName>
</protein>
<dbReference type="Proteomes" id="UP001501598">
    <property type="component" value="Unassembled WGS sequence"/>
</dbReference>
<name>A0ABP8RZ05_9PSEU</name>
<dbReference type="SUPFAM" id="SSF52091">
    <property type="entry name" value="SpoIIaa-like"/>
    <property type="match status" value="1"/>
</dbReference>
<keyword evidence="5" id="KW-1185">Reference proteome</keyword>
<accession>A0ABP8RZ05</accession>
<dbReference type="Gene3D" id="3.30.750.24">
    <property type="entry name" value="STAS domain"/>
    <property type="match status" value="1"/>
</dbReference>
<dbReference type="PANTHER" id="PTHR33495">
    <property type="entry name" value="ANTI-SIGMA FACTOR ANTAGONIST TM_1081-RELATED-RELATED"/>
    <property type="match status" value="1"/>
</dbReference>
<organism evidence="4 5">
    <name type="scientific">Pseudonocardia xishanensis</name>
    <dbReference type="NCBI Taxonomy" id="630995"/>
    <lineage>
        <taxon>Bacteria</taxon>
        <taxon>Bacillati</taxon>
        <taxon>Actinomycetota</taxon>
        <taxon>Actinomycetes</taxon>
        <taxon>Pseudonocardiales</taxon>
        <taxon>Pseudonocardiaceae</taxon>
        <taxon>Pseudonocardia</taxon>
    </lineage>
</organism>
<dbReference type="InterPro" id="IPR002645">
    <property type="entry name" value="STAS_dom"/>
</dbReference>
<dbReference type="PANTHER" id="PTHR33495:SF2">
    <property type="entry name" value="ANTI-SIGMA FACTOR ANTAGONIST TM_1081-RELATED"/>
    <property type="match status" value="1"/>
</dbReference>
<dbReference type="EMBL" id="BAABGT010000075">
    <property type="protein sequence ID" value="GAA4553319.1"/>
    <property type="molecule type" value="Genomic_DNA"/>
</dbReference>
<evidence type="ECO:0000259" key="3">
    <source>
        <dbReference type="PROSITE" id="PS50801"/>
    </source>
</evidence>
<dbReference type="InterPro" id="IPR036513">
    <property type="entry name" value="STAS_dom_sf"/>
</dbReference>
<evidence type="ECO:0000256" key="1">
    <source>
        <dbReference type="ARBA" id="ARBA00009013"/>
    </source>
</evidence>
<evidence type="ECO:0000256" key="2">
    <source>
        <dbReference type="RuleBase" id="RU003749"/>
    </source>
</evidence>
<dbReference type="RefSeq" id="WP_345423053.1">
    <property type="nucleotide sequence ID" value="NZ_BAABGT010000075.1"/>
</dbReference>
<proteinExistence type="inferred from homology"/>